<feature type="compositionally biased region" description="Basic residues" evidence="6">
    <location>
        <begin position="1"/>
        <end position="13"/>
    </location>
</feature>
<dbReference type="PANTHER" id="PTHR19970:SF0">
    <property type="entry name" value="LARGE RIBOSOMAL SUBUNIT PROTEIN EL39"/>
    <property type="match status" value="1"/>
</dbReference>
<dbReference type="GO" id="GO:0003735">
    <property type="term" value="F:structural constituent of ribosome"/>
    <property type="evidence" value="ECO:0007669"/>
    <property type="project" value="InterPro"/>
</dbReference>
<dbReference type="InParanoid" id="A3LQI9"/>
<dbReference type="Proteomes" id="UP000002258">
    <property type="component" value="Chromosome 2"/>
</dbReference>
<sequence length="49" mass="6154">SQKSFRTKQKLAKAQKQNRPLPQWIRLRTDNTIRYNAKRRHWRRTKLHI</sequence>
<evidence type="ECO:0000256" key="4">
    <source>
        <dbReference type="ARBA" id="ARBA00035234"/>
    </source>
</evidence>
<keyword evidence="2" id="KW-0689">Ribosomal protein</keyword>
<dbReference type="Gene3D" id="1.10.1620.10">
    <property type="entry name" value="Ribosomal protein L39e"/>
    <property type="match status" value="1"/>
</dbReference>
<evidence type="ECO:0000256" key="5">
    <source>
        <dbReference type="ARBA" id="ARBA00035339"/>
    </source>
</evidence>
<dbReference type="PANTHER" id="PTHR19970">
    <property type="entry name" value="RIBOSOMAL PROTEIN L39E"/>
    <property type="match status" value="1"/>
</dbReference>
<proteinExistence type="inferred from homology"/>
<dbReference type="PROSITE" id="PS00051">
    <property type="entry name" value="RIBOSOMAL_L39E"/>
    <property type="match status" value="1"/>
</dbReference>
<protein>
    <recommendedName>
        <fullName evidence="4">Large ribosomal subunit protein eL39</fullName>
    </recommendedName>
    <alternativeName>
        <fullName evidence="5">60S ribosomal protein L39</fullName>
    </alternativeName>
</protein>
<accession>A3LQI9</accession>
<dbReference type="GeneID" id="4837147"/>
<dbReference type="FunFam" id="1.10.1620.10:FF:000001">
    <property type="entry name" value="60S ribosomal protein-like L39"/>
    <property type="match status" value="1"/>
</dbReference>
<dbReference type="RefSeq" id="XP_001383243.1">
    <property type="nucleotide sequence ID" value="XM_001383206.1"/>
</dbReference>
<feature type="non-terminal residue" evidence="7">
    <location>
        <position position="1"/>
    </location>
</feature>
<evidence type="ECO:0000313" key="8">
    <source>
        <dbReference type="Proteomes" id="UP000002258"/>
    </source>
</evidence>
<dbReference type="HOGENOM" id="CLU_181948_1_2_1"/>
<evidence type="ECO:0000256" key="1">
    <source>
        <dbReference type="ARBA" id="ARBA00009339"/>
    </source>
</evidence>
<dbReference type="InterPro" id="IPR023626">
    <property type="entry name" value="Ribosomal_eL39_dom_sf"/>
</dbReference>
<dbReference type="GO" id="GO:0030684">
    <property type="term" value="C:preribosome"/>
    <property type="evidence" value="ECO:0007669"/>
    <property type="project" value="EnsemblFungi"/>
</dbReference>
<dbReference type="KEGG" id="pic:PICST_40810"/>
<dbReference type="Pfam" id="PF00832">
    <property type="entry name" value="Ribosomal_L39"/>
    <property type="match status" value="1"/>
</dbReference>
<dbReference type="OMA" id="RRTKMNI"/>
<dbReference type="SUPFAM" id="SSF48662">
    <property type="entry name" value="Ribosomal protein L39e"/>
    <property type="match status" value="1"/>
</dbReference>
<comment type="similarity">
    <text evidence="1">Belongs to the eukaryotic ribosomal protein eL39 family.</text>
</comment>
<dbReference type="EMBL" id="CP000496">
    <property type="protein sequence ID" value="ABN65214.1"/>
    <property type="molecule type" value="Genomic_DNA"/>
</dbReference>
<dbReference type="eggNOG" id="KOG0002">
    <property type="taxonomic scope" value="Eukaryota"/>
</dbReference>
<feature type="region of interest" description="Disordered" evidence="6">
    <location>
        <begin position="1"/>
        <end position="20"/>
    </location>
</feature>
<organism evidence="7 8">
    <name type="scientific">Scheffersomyces stipitis (strain ATCC 58785 / CBS 6054 / NBRC 10063 / NRRL Y-11545)</name>
    <name type="common">Yeast</name>
    <name type="synonym">Pichia stipitis</name>
    <dbReference type="NCBI Taxonomy" id="322104"/>
    <lineage>
        <taxon>Eukaryota</taxon>
        <taxon>Fungi</taxon>
        <taxon>Dikarya</taxon>
        <taxon>Ascomycota</taxon>
        <taxon>Saccharomycotina</taxon>
        <taxon>Pichiomycetes</taxon>
        <taxon>Debaryomycetaceae</taxon>
        <taxon>Scheffersomyces</taxon>
    </lineage>
</organism>
<dbReference type="FunCoup" id="A3LQI9">
    <property type="interactions" value="359"/>
</dbReference>
<dbReference type="GO" id="GO:0022625">
    <property type="term" value="C:cytosolic large ribosomal subunit"/>
    <property type="evidence" value="ECO:0007669"/>
    <property type="project" value="TreeGrafter"/>
</dbReference>
<dbReference type="OrthoDB" id="6332053at2759"/>
<evidence type="ECO:0000256" key="6">
    <source>
        <dbReference type="SAM" id="MobiDB-lite"/>
    </source>
</evidence>
<name>A3LQI9_PICST</name>
<dbReference type="InterPro" id="IPR020083">
    <property type="entry name" value="Ribosomal_eL39_CS"/>
</dbReference>
<evidence type="ECO:0000313" key="7">
    <source>
        <dbReference type="EMBL" id="ABN65214.1"/>
    </source>
</evidence>
<evidence type="ECO:0000256" key="2">
    <source>
        <dbReference type="ARBA" id="ARBA00022980"/>
    </source>
</evidence>
<gene>
    <name evidence="7" type="primary">RPL39B</name>
    <name evidence="7" type="ORF">PICST_40810</name>
</gene>
<dbReference type="AlphaFoldDB" id="A3LQI9"/>
<keyword evidence="3" id="KW-0687">Ribonucleoprotein</keyword>
<dbReference type="InterPro" id="IPR000077">
    <property type="entry name" value="Ribosomal_eL39"/>
</dbReference>
<evidence type="ECO:0000256" key="3">
    <source>
        <dbReference type="ARBA" id="ARBA00023274"/>
    </source>
</evidence>
<reference evidence="7 8" key="1">
    <citation type="journal article" date="2007" name="Nat. Biotechnol.">
        <title>Genome sequence of the lignocellulose-bioconverting and xylose-fermenting yeast Pichia stipitis.</title>
        <authorList>
            <person name="Jeffries T.W."/>
            <person name="Grigoriev I.V."/>
            <person name="Grimwood J."/>
            <person name="Laplaza J.M."/>
            <person name="Aerts A."/>
            <person name="Salamov A."/>
            <person name="Schmutz J."/>
            <person name="Lindquist E."/>
            <person name="Dehal P."/>
            <person name="Shapiro H."/>
            <person name="Jin Y.S."/>
            <person name="Passoth V."/>
            <person name="Richardson P.M."/>
        </authorList>
    </citation>
    <scope>NUCLEOTIDE SEQUENCE [LARGE SCALE GENOMIC DNA]</scope>
    <source>
        <strain evidence="8">ATCC 58785 / CBS 6054 / NBRC 10063 / NRRL Y-11545</strain>
    </source>
</reference>
<keyword evidence="8" id="KW-1185">Reference proteome</keyword>
<dbReference type="GO" id="GO:0006412">
    <property type="term" value="P:translation"/>
    <property type="evidence" value="ECO:0007669"/>
    <property type="project" value="InterPro"/>
</dbReference>
<dbReference type="STRING" id="322104.A3LQI9"/>